<evidence type="ECO:0000313" key="2">
    <source>
        <dbReference type="Proteomes" id="UP000002358"/>
    </source>
</evidence>
<dbReference type="GO" id="GO:0004748">
    <property type="term" value="F:ribonucleoside-diphosphate reductase activity, thioredoxin disulfide as acceptor"/>
    <property type="evidence" value="ECO:0007669"/>
    <property type="project" value="TreeGrafter"/>
</dbReference>
<dbReference type="EnsemblMetazoa" id="XM_031927092">
    <property type="protein sequence ID" value="XP_031782952"/>
    <property type="gene ID" value="LOC107981301"/>
</dbReference>
<keyword evidence="2" id="KW-1185">Reference proteome</keyword>
<proteinExistence type="predicted"/>
<dbReference type="AlphaFoldDB" id="A0A7M7QBH4"/>
<name>A0A7M7QBH4_NASVI</name>
<dbReference type="GeneID" id="107981301"/>
<dbReference type="GO" id="GO:0009263">
    <property type="term" value="P:deoxyribonucleotide biosynthetic process"/>
    <property type="evidence" value="ECO:0007669"/>
    <property type="project" value="InterPro"/>
</dbReference>
<dbReference type="PANTHER" id="PTHR23409:SF21">
    <property type="entry name" value="CAPSID PROTEIN"/>
    <property type="match status" value="1"/>
</dbReference>
<dbReference type="OrthoDB" id="5979489at2759"/>
<dbReference type="KEGG" id="nvi:107981301"/>
<dbReference type="RefSeq" id="XP_031782952.1">
    <property type="nucleotide sequence ID" value="XM_031927092.1"/>
</dbReference>
<dbReference type="GO" id="GO:0005829">
    <property type="term" value="C:cytosol"/>
    <property type="evidence" value="ECO:0007669"/>
    <property type="project" value="TreeGrafter"/>
</dbReference>
<sequence>MSRYGNPAQLQLLAGPVTAQFVIPGNSDEYLDPAHTMLSLRVSIKSSTSEEDVAEADRAAYRLLTARVGPVNNIMHSLFNQVDVFFNRKPVSPPTNVYVYRAYIETLLNYRPAAKTSHLSTVLWCNDTAGKMNNTENLNEGFVERRNLLAANKPVNLVGHLHTDVFNQEKLLLNGVEVREANLLGRRVKISPSILLAHAQSLSRATAKYPLTRVEVKAVSMHSGVHGETLDNIILGQLPKRIILGFVNNKAFNGDRLLNPFNFEHFNINFLCLYVDRVQMPSKPLQPDFTTKNIYVNAYHTLFGTGIHFLNKGNQVTRENYPHGYCLFAFDLTDRFIGK</sequence>
<dbReference type="InterPro" id="IPR000358">
    <property type="entry name" value="RNR_small_fam"/>
</dbReference>
<evidence type="ECO:0000313" key="1">
    <source>
        <dbReference type="EnsemblMetazoa" id="XP_031782952"/>
    </source>
</evidence>
<accession>A0A7M7QBH4</accession>
<dbReference type="InParanoid" id="A0A7M7QBH4"/>
<dbReference type="Proteomes" id="UP000002358">
    <property type="component" value="Unassembled WGS sequence"/>
</dbReference>
<organism evidence="1 2">
    <name type="scientific">Nasonia vitripennis</name>
    <name type="common">Parasitic wasp</name>
    <dbReference type="NCBI Taxonomy" id="7425"/>
    <lineage>
        <taxon>Eukaryota</taxon>
        <taxon>Metazoa</taxon>
        <taxon>Ecdysozoa</taxon>
        <taxon>Arthropoda</taxon>
        <taxon>Hexapoda</taxon>
        <taxon>Insecta</taxon>
        <taxon>Pterygota</taxon>
        <taxon>Neoptera</taxon>
        <taxon>Endopterygota</taxon>
        <taxon>Hymenoptera</taxon>
        <taxon>Apocrita</taxon>
        <taxon>Proctotrupomorpha</taxon>
        <taxon>Chalcidoidea</taxon>
        <taxon>Pteromalidae</taxon>
        <taxon>Pteromalinae</taxon>
        <taxon>Nasonia</taxon>
    </lineage>
</organism>
<dbReference type="PANTHER" id="PTHR23409">
    <property type="entry name" value="RIBONUCLEOSIDE-DIPHOSPHATE REDUCTASE SMALL CHAIN"/>
    <property type="match status" value="1"/>
</dbReference>
<protein>
    <submittedName>
        <fullName evidence="1">Uncharacterized protein</fullName>
    </submittedName>
</protein>
<reference evidence="1" key="1">
    <citation type="submission" date="2021-01" db="UniProtKB">
        <authorList>
            <consortium name="EnsemblMetazoa"/>
        </authorList>
    </citation>
    <scope>IDENTIFICATION</scope>
</reference>